<evidence type="ECO:0000313" key="1">
    <source>
        <dbReference type="EMBL" id="CZT04157.1"/>
    </source>
</evidence>
<dbReference type="AlphaFoldDB" id="A0A1E1L0W4"/>
<sequence>MPDINRQIKAPLPRTRDLRAWSEVHYRIPVPDVHAPRALISCKAKTNLAGCVLDGAPWGTTVNQSPKSQWVIKLLGKMLSNINERQLFAPLAVTASLEARLETRFAANGTPKQALKKSAGREQEDHGQASEGAVPILLATVPIPFEICLLCRLVATRRSLSRARRQRTLSDAPKYKFFPLPVC</sequence>
<gene>
    <name evidence="1" type="ORF">RAG0_10713</name>
</gene>
<accession>A0A1E1L0W4</accession>
<dbReference type="Proteomes" id="UP000178912">
    <property type="component" value="Unassembled WGS sequence"/>
</dbReference>
<protein>
    <submittedName>
        <fullName evidence="1">Uncharacterized protein</fullName>
    </submittedName>
</protein>
<reference evidence="2" key="1">
    <citation type="submission" date="2016-03" db="EMBL/GenBank/DDBJ databases">
        <authorList>
            <person name="Guldener U."/>
        </authorList>
    </citation>
    <scope>NUCLEOTIDE SEQUENCE [LARGE SCALE GENOMIC DNA]</scope>
    <source>
        <strain evidence="2">04CH-RAC-A.6.1</strain>
    </source>
</reference>
<name>A0A1E1L0W4_9HELO</name>
<proteinExistence type="predicted"/>
<evidence type="ECO:0000313" key="2">
    <source>
        <dbReference type="Proteomes" id="UP000178912"/>
    </source>
</evidence>
<dbReference type="EMBL" id="FJUX01000067">
    <property type="protein sequence ID" value="CZT04157.1"/>
    <property type="molecule type" value="Genomic_DNA"/>
</dbReference>
<organism evidence="1 2">
    <name type="scientific">Rhynchosporium agropyri</name>
    <dbReference type="NCBI Taxonomy" id="914238"/>
    <lineage>
        <taxon>Eukaryota</taxon>
        <taxon>Fungi</taxon>
        <taxon>Dikarya</taxon>
        <taxon>Ascomycota</taxon>
        <taxon>Pezizomycotina</taxon>
        <taxon>Leotiomycetes</taxon>
        <taxon>Helotiales</taxon>
        <taxon>Ploettnerulaceae</taxon>
        <taxon>Rhynchosporium</taxon>
    </lineage>
</organism>
<keyword evidence="2" id="KW-1185">Reference proteome</keyword>